<dbReference type="EMBL" id="PPEA01000473">
    <property type="protein sequence ID" value="PQM46519.1"/>
    <property type="molecule type" value="Genomic_DNA"/>
</dbReference>
<reference evidence="2 3" key="1">
    <citation type="journal article" date="2017" name="Int. J. Syst. Evol. Microbiol.">
        <title>Mycobacterium talmoniae sp. nov., a slowly growing mycobacterium isolated from human respiratory samples.</title>
        <authorList>
            <person name="Davidson R.M."/>
            <person name="DeGroote M.A."/>
            <person name="Marola J.L."/>
            <person name="Buss S."/>
            <person name="Jones V."/>
            <person name="McNeil M.R."/>
            <person name="Freifeld A.G."/>
            <person name="Elaine Epperson L."/>
            <person name="Hasan N.A."/>
            <person name="Jackson M."/>
            <person name="Iwen P.C."/>
            <person name="Salfinger M."/>
            <person name="Strong M."/>
        </authorList>
    </citation>
    <scope>NUCLEOTIDE SEQUENCE [LARGE SCALE GENOMIC DNA]</scope>
    <source>
        <strain evidence="2 3">ATCC BAA-2683</strain>
    </source>
</reference>
<proteinExistence type="predicted"/>
<feature type="region of interest" description="Disordered" evidence="1">
    <location>
        <begin position="291"/>
        <end position="327"/>
    </location>
</feature>
<dbReference type="AlphaFoldDB" id="A0A2S8BIR7"/>
<protein>
    <submittedName>
        <fullName evidence="2">Uncharacterized protein</fullName>
    </submittedName>
</protein>
<feature type="region of interest" description="Disordered" evidence="1">
    <location>
        <begin position="166"/>
        <end position="185"/>
    </location>
</feature>
<evidence type="ECO:0000256" key="1">
    <source>
        <dbReference type="SAM" id="MobiDB-lite"/>
    </source>
</evidence>
<dbReference type="Proteomes" id="UP000238296">
    <property type="component" value="Unassembled WGS sequence"/>
</dbReference>
<organism evidence="2 3">
    <name type="scientific">Mycobacterium talmoniae</name>
    <dbReference type="NCBI Taxonomy" id="1858794"/>
    <lineage>
        <taxon>Bacteria</taxon>
        <taxon>Bacillati</taxon>
        <taxon>Actinomycetota</taxon>
        <taxon>Actinomycetes</taxon>
        <taxon>Mycobacteriales</taxon>
        <taxon>Mycobacteriaceae</taxon>
        <taxon>Mycobacterium</taxon>
    </lineage>
</organism>
<name>A0A2S8BIR7_9MYCO</name>
<evidence type="ECO:0000313" key="2">
    <source>
        <dbReference type="EMBL" id="PQM46519.1"/>
    </source>
</evidence>
<comment type="caution">
    <text evidence="2">The sequence shown here is derived from an EMBL/GenBank/DDBJ whole genome shotgun (WGS) entry which is preliminary data.</text>
</comment>
<evidence type="ECO:0000313" key="3">
    <source>
        <dbReference type="Proteomes" id="UP000238296"/>
    </source>
</evidence>
<feature type="region of interest" description="Disordered" evidence="1">
    <location>
        <begin position="115"/>
        <end position="141"/>
    </location>
</feature>
<sequence length="327" mass="35464">MIRHRDRRNTSVHSTFGVVDAHHAFQHERSAPQLTQPGDVLPGRRRGPHPFAVGVKERRPGFAAAALVGHPQLRWAQMFAPAPQVARFGEHFRGHPQHGAQVHLLGDLGAAPVAPVREGPVGGGDQPDRPGRAGPLHPLGDRVATAQPVDLEEHLGVGVDDVLDRLTGERGQPHGGAAGGRGARHRDFPVRVDGLHTGRRDDHRQRNLLPHHRCRQVAFGRRPDHVRGETEFAERLHVVGDGHPFFAGGDQRGVRRLRQSLFRPLLGDGDGFEPDVTSHGSDRAFVAEAGRGAGGQGQRHRSGRAPACEWSPDGRGLSRWRANAGAP</sequence>
<gene>
    <name evidence="2" type="ORF">C1Y40_03306</name>
</gene>
<accession>A0A2S8BIR7</accession>